<feature type="transmembrane region" description="Helical" evidence="2">
    <location>
        <begin position="225"/>
        <end position="249"/>
    </location>
</feature>
<dbReference type="RefSeq" id="WP_238895123.1">
    <property type="nucleotide sequence ID" value="NZ_JAKOGG010000002.1"/>
</dbReference>
<feature type="transmembrane region" description="Helical" evidence="2">
    <location>
        <begin position="348"/>
        <end position="369"/>
    </location>
</feature>
<dbReference type="PANTHER" id="PTHR38434:SF1">
    <property type="entry name" value="BLL2549 PROTEIN"/>
    <property type="match status" value="1"/>
</dbReference>
<feature type="transmembrane region" description="Helical" evidence="2">
    <location>
        <begin position="491"/>
        <end position="511"/>
    </location>
</feature>
<feature type="compositionally biased region" description="Low complexity" evidence="1">
    <location>
        <begin position="65"/>
        <end position="78"/>
    </location>
</feature>
<feature type="transmembrane region" description="Helical" evidence="2">
    <location>
        <begin position="652"/>
        <end position="673"/>
    </location>
</feature>
<feature type="transmembrane region" description="Helical" evidence="2">
    <location>
        <begin position="458"/>
        <end position="479"/>
    </location>
</feature>
<feature type="transmembrane region" description="Helical" evidence="2">
    <location>
        <begin position="402"/>
        <end position="421"/>
    </location>
</feature>
<feature type="transmembrane region" description="Helical" evidence="2">
    <location>
        <begin position="621"/>
        <end position="640"/>
    </location>
</feature>
<reference evidence="4" key="1">
    <citation type="submission" date="2023-07" db="EMBL/GenBank/DDBJ databases">
        <title>Shewanella mangrovi sp. nov., an acetaldehyde- degrading bacterium isolated from mangrove sediment.</title>
        <authorList>
            <person name="Liu Y."/>
        </authorList>
    </citation>
    <scope>NUCLEOTIDE SEQUENCE [LARGE SCALE GENOMIC DNA]</scope>
    <source>
        <strain evidence="4">C32</strain>
    </source>
</reference>
<evidence type="ECO:0000256" key="2">
    <source>
        <dbReference type="SAM" id="Phobius"/>
    </source>
</evidence>
<dbReference type="InterPro" id="IPR019286">
    <property type="entry name" value="DUF2339_TM"/>
</dbReference>
<feature type="transmembrane region" description="Helical" evidence="2">
    <location>
        <begin position="756"/>
        <end position="774"/>
    </location>
</feature>
<accession>A0ABT2FHB8</accession>
<feature type="compositionally biased region" description="Pro residues" evidence="1">
    <location>
        <begin position="121"/>
        <end position="132"/>
    </location>
</feature>
<feature type="transmembrane region" description="Helical" evidence="2">
    <location>
        <begin position="885"/>
        <end position="902"/>
    </location>
</feature>
<keyword evidence="2" id="KW-0812">Transmembrane</keyword>
<dbReference type="PIRSF" id="PIRSF035905">
    <property type="entry name" value="UCP035905_mp"/>
    <property type="match status" value="1"/>
</dbReference>
<organism evidence="3 4">
    <name type="scientific">Shewanella electrica</name>
    <dbReference type="NCBI Taxonomy" id="515560"/>
    <lineage>
        <taxon>Bacteria</taxon>
        <taxon>Pseudomonadati</taxon>
        <taxon>Pseudomonadota</taxon>
        <taxon>Gammaproteobacteria</taxon>
        <taxon>Alteromonadales</taxon>
        <taxon>Shewanellaceae</taxon>
        <taxon>Shewanella</taxon>
    </lineage>
</organism>
<feature type="transmembrane region" description="Helical" evidence="2">
    <location>
        <begin position="830"/>
        <end position="849"/>
    </location>
</feature>
<feature type="transmembrane region" description="Helical" evidence="2">
    <location>
        <begin position="517"/>
        <end position="536"/>
    </location>
</feature>
<feature type="transmembrane region" description="Helical" evidence="2">
    <location>
        <begin position="323"/>
        <end position="342"/>
    </location>
</feature>
<feature type="compositionally biased region" description="Basic and acidic residues" evidence="1">
    <location>
        <begin position="79"/>
        <end position="90"/>
    </location>
</feature>
<feature type="transmembrane region" description="Helical" evidence="2">
    <location>
        <begin position="187"/>
        <end position="205"/>
    </location>
</feature>
<proteinExistence type="predicted"/>
<feature type="region of interest" description="Disordered" evidence="1">
    <location>
        <begin position="112"/>
        <end position="136"/>
    </location>
</feature>
<sequence length="917" mass="100425">MEELLILLVLGLAVLAILAYSEAKQLAKRVNLIAAQNKYLYQRLEALSAAAKDAAPVASQSETVAASDATAHDSAAAKTADDAWSKREIPSDSGPIPAATAAHVPAAMSATANTETVKVAPTPPSSPAPQPRQPAYVHTTPQWQLNLIQHFKDNWLVWCGGLALVFGLGYLVQFIAHRVNTTPTTRIGIALFISLAIVGVGEWLHRKFNNGQAVTGKLGKDYIPAAIVAAGTTGVYASLVFATVSYQLLSTSVAMLFIAATAFLSLFAGIRYGSLMAVLGLIGGYLAPLWLSSGSGAYFTLSCYVSAVSAVGLYVLKRCQLPWLLWGVFTGHMLWMALITVFGTDIQWWMIIFYPLSAYLLSTVPVQGWTLRGTTIICRGFQSYFAPLLLSMMLLLSSNMQLLPSGNFSTGIVLLILALLLWQPMLMPQRHRYHAPALAAWFTFVLASSQYQLVHHHIALPLLVGIMAVWWLLTMAQAYLANRADNNKVSYWWLIAGPQLLIASLLVYTHNHLLQQWWLSSLLSAVVMAMLFVAAVKIGRLRADFSAAIHALLLVNSVLWFDGPTFGLLLALQVLVIVWQTAKQLPVMHALVPKALVSLLLLRLTLLPFMPDWHIGSWPLWSLALVTCIPPLLVLAFAMRIAQRAKLLLADWLEGALIHIAALLLFIESHYLVTGSYLVFSDIDLVSSSFWLIEALGLCVVYGYRQQRCQHAAMQKFYLGYRQVLQLAAVFCVLLINLQFMPLWSDSVTGADWPVINPLALGWLIPGVLLLIATQRNWLPNIPTVDEQQLKSARYAIGGSLVGIWLVLSIRQFWQPGSLNVELGTTMAEWLTYSVTLILAGCALTFTGIRQQHALLQKLGLALLGVAALKVFLSDIGHLDGAWRVVSFLGLGLALIGIGRLFQVLKQRQVAVESSDA</sequence>
<feature type="transmembrane region" description="Helical" evidence="2">
    <location>
        <begin position="861"/>
        <end position="879"/>
    </location>
</feature>
<feature type="transmembrane region" description="Helical" evidence="2">
    <location>
        <begin position="297"/>
        <end position="316"/>
    </location>
</feature>
<evidence type="ECO:0000313" key="3">
    <source>
        <dbReference type="EMBL" id="MCS4555733.1"/>
    </source>
</evidence>
<dbReference type="Proteomes" id="UP001201549">
    <property type="component" value="Unassembled WGS sequence"/>
</dbReference>
<keyword evidence="2" id="KW-1133">Transmembrane helix</keyword>
<gene>
    <name evidence="3" type="ORF">L9G74_04725</name>
</gene>
<evidence type="ECO:0000256" key="1">
    <source>
        <dbReference type="SAM" id="MobiDB-lite"/>
    </source>
</evidence>
<name>A0ABT2FHB8_9GAMM</name>
<feature type="transmembrane region" description="Helical" evidence="2">
    <location>
        <begin position="795"/>
        <end position="814"/>
    </location>
</feature>
<feature type="transmembrane region" description="Helical" evidence="2">
    <location>
        <begin position="724"/>
        <end position="744"/>
    </location>
</feature>
<feature type="transmembrane region" description="Helical" evidence="2">
    <location>
        <begin position="566"/>
        <end position="582"/>
    </location>
</feature>
<feature type="transmembrane region" description="Helical" evidence="2">
    <location>
        <begin position="256"/>
        <end position="285"/>
    </location>
</feature>
<dbReference type="EMBL" id="JAKOGG010000002">
    <property type="protein sequence ID" value="MCS4555733.1"/>
    <property type="molecule type" value="Genomic_DNA"/>
</dbReference>
<evidence type="ECO:0000313" key="4">
    <source>
        <dbReference type="Proteomes" id="UP001201549"/>
    </source>
</evidence>
<feature type="transmembrane region" description="Helical" evidence="2">
    <location>
        <begin position="433"/>
        <end position="452"/>
    </location>
</feature>
<feature type="region of interest" description="Disordered" evidence="1">
    <location>
        <begin position="65"/>
        <end position="95"/>
    </location>
</feature>
<feature type="transmembrane region" description="Helical" evidence="2">
    <location>
        <begin position="376"/>
        <end position="396"/>
    </location>
</feature>
<feature type="transmembrane region" description="Helical" evidence="2">
    <location>
        <begin position="685"/>
        <end position="704"/>
    </location>
</feature>
<feature type="transmembrane region" description="Helical" evidence="2">
    <location>
        <begin position="155"/>
        <end position="175"/>
    </location>
</feature>
<dbReference type="Pfam" id="PF10101">
    <property type="entry name" value="DUF2339"/>
    <property type="match status" value="1"/>
</dbReference>
<protein>
    <submittedName>
        <fullName evidence="3">DUF2339 domain-containing protein</fullName>
    </submittedName>
</protein>
<dbReference type="PANTHER" id="PTHR38434">
    <property type="entry name" value="BLL2549 PROTEIN"/>
    <property type="match status" value="1"/>
</dbReference>
<keyword evidence="2" id="KW-0472">Membrane</keyword>
<keyword evidence="4" id="KW-1185">Reference proteome</keyword>
<comment type="caution">
    <text evidence="3">The sequence shown here is derived from an EMBL/GenBank/DDBJ whole genome shotgun (WGS) entry which is preliminary data.</text>
</comment>
<dbReference type="InterPro" id="IPR014600">
    <property type="entry name" value="UCP035905_mem"/>
</dbReference>